<proteinExistence type="inferred from homology"/>
<dbReference type="InParanoid" id="A0A6J0BNM6"/>
<dbReference type="RefSeq" id="XP_015515862.1">
    <property type="nucleotide sequence ID" value="XM_015660376.2"/>
</dbReference>
<organism evidence="19">
    <name type="scientific">Neodiprion lecontei</name>
    <name type="common">Redheaded pine sawfly</name>
    <dbReference type="NCBI Taxonomy" id="441921"/>
    <lineage>
        <taxon>Eukaryota</taxon>
        <taxon>Metazoa</taxon>
        <taxon>Ecdysozoa</taxon>
        <taxon>Arthropoda</taxon>
        <taxon>Hexapoda</taxon>
        <taxon>Insecta</taxon>
        <taxon>Pterygota</taxon>
        <taxon>Neoptera</taxon>
        <taxon>Endopterygota</taxon>
        <taxon>Hymenoptera</taxon>
        <taxon>Tenthredinoidea</taxon>
        <taxon>Diprionidae</taxon>
        <taxon>Diprioninae</taxon>
        <taxon>Neodiprion</taxon>
    </lineage>
</organism>
<dbReference type="Pfam" id="PF00004">
    <property type="entry name" value="AAA"/>
    <property type="match status" value="1"/>
</dbReference>
<dbReference type="InterPro" id="IPR037219">
    <property type="entry name" value="Peptidase_M41-like"/>
</dbReference>
<dbReference type="GO" id="GO:0005743">
    <property type="term" value="C:mitochondrial inner membrane"/>
    <property type="evidence" value="ECO:0007669"/>
    <property type="project" value="TreeGrafter"/>
</dbReference>
<dbReference type="InterPro" id="IPR000642">
    <property type="entry name" value="Peptidase_M41"/>
</dbReference>
<evidence type="ECO:0000256" key="6">
    <source>
        <dbReference type="ARBA" id="ARBA00022670"/>
    </source>
</evidence>
<evidence type="ECO:0000256" key="7">
    <source>
        <dbReference type="ARBA" id="ARBA00022723"/>
    </source>
</evidence>
<comment type="cofactor">
    <cofactor evidence="1">
        <name>Zn(2+)</name>
        <dbReference type="ChEBI" id="CHEBI:29105"/>
    </cofactor>
</comment>
<feature type="transmembrane region" description="Helical" evidence="16">
    <location>
        <begin position="243"/>
        <end position="262"/>
    </location>
</feature>
<dbReference type="PANTHER" id="PTHR23076">
    <property type="entry name" value="METALLOPROTEASE M41 FTSH"/>
    <property type="match status" value="1"/>
</dbReference>
<dbReference type="FunFam" id="1.10.8.60:FF:000001">
    <property type="entry name" value="ATP-dependent zinc metalloprotease FtsH"/>
    <property type="match status" value="1"/>
</dbReference>
<dbReference type="InterPro" id="IPR005936">
    <property type="entry name" value="FtsH"/>
</dbReference>
<keyword evidence="10" id="KW-0862">Zinc</keyword>
<dbReference type="OrthoDB" id="1413014at2759"/>
<evidence type="ECO:0000256" key="2">
    <source>
        <dbReference type="ARBA" id="ARBA00004173"/>
    </source>
</evidence>
<evidence type="ECO:0000256" key="3">
    <source>
        <dbReference type="ARBA" id="ARBA00004370"/>
    </source>
</evidence>
<feature type="region of interest" description="Disordered" evidence="15">
    <location>
        <begin position="721"/>
        <end position="743"/>
    </location>
</feature>
<evidence type="ECO:0000256" key="13">
    <source>
        <dbReference type="ARBA" id="ARBA00023128"/>
    </source>
</evidence>
<evidence type="ECO:0000256" key="16">
    <source>
        <dbReference type="SAM" id="Phobius"/>
    </source>
</evidence>
<dbReference type="KEGG" id="nlo:107221398"/>
<dbReference type="FunCoup" id="A0A6J0BNM6">
    <property type="interactions" value="2575"/>
</dbReference>
<dbReference type="GO" id="GO:0006515">
    <property type="term" value="P:protein quality control for misfolded or incompletely synthesized proteins"/>
    <property type="evidence" value="ECO:0007669"/>
    <property type="project" value="TreeGrafter"/>
</dbReference>
<evidence type="ECO:0000256" key="11">
    <source>
        <dbReference type="ARBA" id="ARBA00022840"/>
    </source>
</evidence>
<dbReference type="AlphaFoldDB" id="A0A6J0BNM6"/>
<protein>
    <submittedName>
        <fullName evidence="19">ATP-dependent zinc metalloprotease YME1L</fullName>
    </submittedName>
</protein>
<evidence type="ECO:0000313" key="18">
    <source>
        <dbReference type="Proteomes" id="UP000829291"/>
    </source>
</evidence>
<dbReference type="InterPro" id="IPR003960">
    <property type="entry name" value="ATPase_AAA_CS"/>
</dbReference>
<keyword evidence="11" id="KW-0067">ATP-binding</keyword>
<dbReference type="InterPro" id="IPR041569">
    <property type="entry name" value="AAA_lid_3"/>
</dbReference>
<dbReference type="InterPro" id="IPR027417">
    <property type="entry name" value="P-loop_NTPase"/>
</dbReference>
<evidence type="ECO:0000256" key="15">
    <source>
        <dbReference type="SAM" id="MobiDB-lite"/>
    </source>
</evidence>
<dbReference type="Proteomes" id="UP000829291">
    <property type="component" value="Chromosome 4"/>
</dbReference>
<dbReference type="GO" id="GO:0004222">
    <property type="term" value="F:metalloendopeptidase activity"/>
    <property type="evidence" value="ECO:0007669"/>
    <property type="project" value="InterPro"/>
</dbReference>
<sequence length="743" mass="82552">MISLQSHNQVLFHLTQLTAACTPRRRGLVVGAKNNEKRNNERNAICCESLVEAARNCTELPVKKINPQYLGTVLQLNRNELLEILSKISNGTSARFKSDSNKWRISYTSGNSFDENKRIGLNYQQNPYRYRHNLCAMAPFYLNTITRGFKTEHNIKAELDRNPGLSARIRRWMGRSTTDYQVGKVQVPGGTTELSQVDNLRTLLTDTQLSTSEQQRIKVAFVEGYLAGHLPIHPTRTKRWLKVIQYLALMTLILMSGVTLYASASGSVFRFPLGNQIEVSADDINVTFNDVKGADEAKQELKDVVEFVKSPDKFSALGGKLPKGVLLVGPPGTGKTLLARAVAGEAGVPFFHAAGPEFDEILVGQGARRVRDLFKAAKERAPCVVFIDEIDSVGAKRTSSFLHPYANQTINQLLSEMDGFHQNAGVIVLGATNRREDLDTALLRPGRFDVEVSVPTPDFTGRVEILDLYLGRILCHDINVEVLARGTTGFTGADLENMVNQAALRATIDGEDSVSMKHLEQARDKVLMGSERKTRLPDEQSNLITAYHEGGHTIVAYYTEGALPLHKVTILPRGETLGHTAYLPEKEMYHTTKQHLLAIMDTLMGGRAAEELIFGAEKITSGASNDLERATDIAMNMVKKLGMSEKVGLRTYSENKLTYVTVNEFSQYSQELIDLEIKKIMQDSYDRAKAILKAHAKEHKQLAEALLEYETLDAAEVKAIMTGQKGPERPPKKPKTQTPKNVK</sequence>
<dbReference type="GO" id="GO:0046872">
    <property type="term" value="F:metal ion binding"/>
    <property type="evidence" value="ECO:0007669"/>
    <property type="project" value="UniProtKB-KW"/>
</dbReference>
<name>A0A6J0BNM6_NEOLC</name>
<comment type="similarity">
    <text evidence="4">In the C-terminal section; belongs to the peptidase M41 family.</text>
</comment>
<dbReference type="CTD" id="37636"/>
<keyword evidence="16" id="KW-0812">Transmembrane</keyword>
<evidence type="ECO:0000256" key="10">
    <source>
        <dbReference type="ARBA" id="ARBA00022833"/>
    </source>
</evidence>
<dbReference type="Pfam" id="PF01434">
    <property type="entry name" value="Peptidase_M41"/>
    <property type="match status" value="1"/>
</dbReference>
<evidence type="ECO:0000256" key="9">
    <source>
        <dbReference type="ARBA" id="ARBA00022801"/>
    </source>
</evidence>
<evidence type="ECO:0000256" key="4">
    <source>
        <dbReference type="ARBA" id="ARBA00010044"/>
    </source>
</evidence>
<feature type="domain" description="AAA+ ATPase" evidence="17">
    <location>
        <begin position="321"/>
        <end position="458"/>
    </location>
</feature>
<dbReference type="FunFam" id="1.20.58.760:FF:000002">
    <property type="entry name" value="ATP-dependent zinc metalloprotease FtsH"/>
    <property type="match status" value="1"/>
</dbReference>
<keyword evidence="13" id="KW-0496">Mitochondrion</keyword>
<dbReference type="SUPFAM" id="SSF52540">
    <property type="entry name" value="P-loop containing nucleoside triphosphate hydrolases"/>
    <property type="match status" value="1"/>
</dbReference>
<comment type="similarity">
    <text evidence="5">In the N-terminal section; belongs to the AAA ATPase family.</text>
</comment>
<dbReference type="GO" id="GO:0007005">
    <property type="term" value="P:mitochondrion organization"/>
    <property type="evidence" value="ECO:0007669"/>
    <property type="project" value="TreeGrafter"/>
</dbReference>
<dbReference type="HAMAP" id="MF_01458">
    <property type="entry name" value="FtsH"/>
    <property type="match status" value="1"/>
</dbReference>
<dbReference type="CDD" id="cd19501">
    <property type="entry name" value="RecA-like_FtsH"/>
    <property type="match status" value="1"/>
</dbReference>
<dbReference type="Gene3D" id="3.40.50.300">
    <property type="entry name" value="P-loop containing nucleotide triphosphate hydrolases"/>
    <property type="match status" value="1"/>
</dbReference>
<comment type="subcellular location">
    <subcellularLocation>
        <location evidence="3">Membrane</location>
    </subcellularLocation>
    <subcellularLocation>
        <location evidence="2">Mitochondrion</location>
    </subcellularLocation>
</comment>
<dbReference type="InterPro" id="IPR003593">
    <property type="entry name" value="AAA+_ATPase"/>
</dbReference>
<dbReference type="GO" id="GO:0016887">
    <property type="term" value="F:ATP hydrolysis activity"/>
    <property type="evidence" value="ECO:0007669"/>
    <property type="project" value="InterPro"/>
</dbReference>
<evidence type="ECO:0000256" key="5">
    <source>
        <dbReference type="ARBA" id="ARBA00010550"/>
    </source>
</evidence>
<dbReference type="GO" id="GO:0004176">
    <property type="term" value="F:ATP-dependent peptidase activity"/>
    <property type="evidence" value="ECO:0007669"/>
    <property type="project" value="InterPro"/>
</dbReference>
<gene>
    <name evidence="19" type="primary">LOC107221398</name>
</gene>
<keyword evidence="14 16" id="KW-0472">Membrane</keyword>
<dbReference type="SUPFAM" id="SSF140990">
    <property type="entry name" value="FtsH protease domain-like"/>
    <property type="match status" value="1"/>
</dbReference>
<dbReference type="GO" id="GO:0005524">
    <property type="term" value="F:ATP binding"/>
    <property type="evidence" value="ECO:0007669"/>
    <property type="project" value="UniProtKB-KW"/>
</dbReference>
<evidence type="ECO:0000313" key="19">
    <source>
        <dbReference type="RefSeq" id="XP_015515862.1"/>
    </source>
</evidence>
<keyword evidence="6" id="KW-0645">Protease</keyword>
<keyword evidence="16" id="KW-1133">Transmembrane helix</keyword>
<dbReference type="Pfam" id="PF17862">
    <property type="entry name" value="AAA_lid_3"/>
    <property type="match status" value="1"/>
</dbReference>
<evidence type="ECO:0000256" key="1">
    <source>
        <dbReference type="ARBA" id="ARBA00001947"/>
    </source>
</evidence>
<dbReference type="PROSITE" id="PS00674">
    <property type="entry name" value="AAA"/>
    <property type="match status" value="1"/>
</dbReference>
<evidence type="ECO:0000256" key="14">
    <source>
        <dbReference type="ARBA" id="ARBA00023136"/>
    </source>
</evidence>
<dbReference type="SMART" id="SM00382">
    <property type="entry name" value="AAA"/>
    <property type="match status" value="1"/>
</dbReference>
<dbReference type="PANTHER" id="PTHR23076:SF97">
    <property type="entry name" value="ATP-DEPENDENT ZINC METALLOPROTEASE YME1L1"/>
    <property type="match status" value="1"/>
</dbReference>
<dbReference type="GeneID" id="107221398"/>
<dbReference type="FunFam" id="3.40.50.300:FF:000175">
    <property type="entry name" value="ATP-dependent zinc metalloprotease FTSH 4"/>
    <property type="match status" value="1"/>
</dbReference>
<dbReference type="Gene3D" id="1.20.58.760">
    <property type="entry name" value="Peptidase M41"/>
    <property type="match status" value="1"/>
</dbReference>
<keyword evidence="12 19" id="KW-0482">Metalloprotease</keyword>
<keyword evidence="8" id="KW-0547">Nucleotide-binding</keyword>
<dbReference type="Gene3D" id="1.10.8.60">
    <property type="match status" value="1"/>
</dbReference>
<evidence type="ECO:0000256" key="8">
    <source>
        <dbReference type="ARBA" id="ARBA00022741"/>
    </source>
</evidence>
<evidence type="ECO:0000256" key="12">
    <source>
        <dbReference type="ARBA" id="ARBA00023049"/>
    </source>
</evidence>
<keyword evidence="7" id="KW-0479">Metal-binding</keyword>
<evidence type="ECO:0000259" key="17">
    <source>
        <dbReference type="SMART" id="SM00382"/>
    </source>
</evidence>
<dbReference type="InterPro" id="IPR003959">
    <property type="entry name" value="ATPase_AAA_core"/>
</dbReference>
<reference evidence="19" key="1">
    <citation type="submission" date="2025-08" db="UniProtKB">
        <authorList>
            <consortium name="RefSeq"/>
        </authorList>
    </citation>
    <scope>IDENTIFICATION</scope>
    <source>
        <tissue evidence="19">Thorax and Abdomen</tissue>
    </source>
</reference>
<keyword evidence="18" id="KW-1185">Reference proteome</keyword>
<keyword evidence="9" id="KW-0378">Hydrolase</keyword>
<accession>A0A6J0BNM6</accession>